<organism evidence="1 2">
    <name type="scientific">Irpex rosettiformis</name>
    <dbReference type="NCBI Taxonomy" id="378272"/>
    <lineage>
        <taxon>Eukaryota</taxon>
        <taxon>Fungi</taxon>
        <taxon>Dikarya</taxon>
        <taxon>Basidiomycota</taxon>
        <taxon>Agaricomycotina</taxon>
        <taxon>Agaricomycetes</taxon>
        <taxon>Polyporales</taxon>
        <taxon>Irpicaceae</taxon>
        <taxon>Irpex</taxon>
    </lineage>
</organism>
<reference evidence="1" key="1">
    <citation type="journal article" date="2021" name="Environ. Microbiol.">
        <title>Gene family expansions and transcriptome signatures uncover fungal adaptations to wood decay.</title>
        <authorList>
            <person name="Hage H."/>
            <person name="Miyauchi S."/>
            <person name="Viragh M."/>
            <person name="Drula E."/>
            <person name="Min B."/>
            <person name="Chaduli D."/>
            <person name="Navarro D."/>
            <person name="Favel A."/>
            <person name="Norest M."/>
            <person name="Lesage-Meessen L."/>
            <person name="Balint B."/>
            <person name="Merenyi Z."/>
            <person name="de Eugenio L."/>
            <person name="Morin E."/>
            <person name="Martinez A.T."/>
            <person name="Baldrian P."/>
            <person name="Stursova M."/>
            <person name="Martinez M.J."/>
            <person name="Novotny C."/>
            <person name="Magnuson J.K."/>
            <person name="Spatafora J.W."/>
            <person name="Maurice S."/>
            <person name="Pangilinan J."/>
            <person name="Andreopoulos W."/>
            <person name="LaButti K."/>
            <person name="Hundley H."/>
            <person name="Na H."/>
            <person name="Kuo A."/>
            <person name="Barry K."/>
            <person name="Lipzen A."/>
            <person name="Henrissat B."/>
            <person name="Riley R."/>
            <person name="Ahrendt S."/>
            <person name="Nagy L.G."/>
            <person name="Grigoriev I.V."/>
            <person name="Martin F."/>
            <person name="Rosso M.N."/>
        </authorList>
    </citation>
    <scope>NUCLEOTIDE SEQUENCE</scope>
    <source>
        <strain evidence="1">CBS 384.51</strain>
    </source>
</reference>
<comment type="caution">
    <text evidence="1">The sequence shown here is derived from an EMBL/GenBank/DDBJ whole genome shotgun (WGS) entry which is preliminary data.</text>
</comment>
<proteinExistence type="predicted"/>
<evidence type="ECO:0000313" key="2">
    <source>
        <dbReference type="Proteomes" id="UP001055072"/>
    </source>
</evidence>
<accession>A0ACB8TTI2</accession>
<sequence length="109" mass="12333">MYYYCVGDRDYDLPSSIDSITRFMKHKKPRQLCADPQVANVDKLCLVGVRKMESSRFGRLLDGAPSVSLPPSVDLARAGVFRLAIVKRLFCAVRHARFQERRGRDASGE</sequence>
<dbReference type="Proteomes" id="UP001055072">
    <property type="component" value="Unassembled WGS sequence"/>
</dbReference>
<protein>
    <submittedName>
        <fullName evidence="1">Uncharacterized protein</fullName>
    </submittedName>
</protein>
<keyword evidence="2" id="KW-1185">Reference proteome</keyword>
<evidence type="ECO:0000313" key="1">
    <source>
        <dbReference type="EMBL" id="KAI0085357.1"/>
    </source>
</evidence>
<name>A0ACB8TTI2_9APHY</name>
<gene>
    <name evidence="1" type="ORF">BDY19DRAFT_909152</name>
</gene>
<dbReference type="EMBL" id="MU274932">
    <property type="protein sequence ID" value="KAI0085357.1"/>
    <property type="molecule type" value="Genomic_DNA"/>
</dbReference>